<dbReference type="GO" id="GO:0015288">
    <property type="term" value="F:porin activity"/>
    <property type="evidence" value="ECO:0007669"/>
    <property type="project" value="TreeGrafter"/>
</dbReference>
<dbReference type="GO" id="GO:1990281">
    <property type="term" value="C:efflux pump complex"/>
    <property type="evidence" value="ECO:0007669"/>
    <property type="project" value="TreeGrafter"/>
</dbReference>
<organism evidence="7">
    <name type="scientific">marine sediment metagenome</name>
    <dbReference type="NCBI Taxonomy" id="412755"/>
    <lineage>
        <taxon>unclassified sequences</taxon>
        <taxon>metagenomes</taxon>
        <taxon>ecological metagenomes</taxon>
    </lineage>
</organism>
<dbReference type="Pfam" id="PF02321">
    <property type="entry name" value="OEP"/>
    <property type="match status" value="1"/>
</dbReference>
<dbReference type="SUPFAM" id="SSF56954">
    <property type="entry name" value="Outer membrane efflux proteins (OEP)"/>
    <property type="match status" value="1"/>
</dbReference>
<evidence type="ECO:0000256" key="1">
    <source>
        <dbReference type="ARBA" id="ARBA00004442"/>
    </source>
</evidence>
<evidence type="ECO:0008006" key="8">
    <source>
        <dbReference type="Google" id="ProtNLM"/>
    </source>
</evidence>
<evidence type="ECO:0000313" key="7">
    <source>
        <dbReference type="EMBL" id="GAG78456.1"/>
    </source>
</evidence>
<feature type="non-terminal residue" evidence="7">
    <location>
        <position position="1"/>
    </location>
</feature>
<dbReference type="PANTHER" id="PTHR30026">
    <property type="entry name" value="OUTER MEMBRANE PROTEIN TOLC"/>
    <property type="match status" value="1"/>
</dbReference>
<keyword evidence="6" id="KW-0998">Cell outer membrane</keyword>
<evidence type="ECO:0000256" key="4">
    <source>
        <dbReference type="ARBA" id="ARBA00022692"/>
    </source>
</evidence>
<evidence type="ECO:0000256" key="6">
    <source>
        <dbReference type="ARBA" id="ARBA00023237"/>
    </source>
</evidence>
<evidence type="ECO:0000256" key="2">
    <source>
        <dbReference type="ARBA" id="ARBA00022448"/>
    </source>
</evidence>
<dbReference type="EMBL" id="BART01010914">
    <property type="protein sequence ID" value="GAG78456.1"/>
    <property type="molecule type" value="Genomic_DNA"/>
</dbReference>
<keyword evidence="2" id="KW-0813">Transport</keyword>
<keyword evidence="5" id="KW-0472">Membrane</keyword>
<evidence type="ECO:0000256" key="3">
    <source>
        <dbReference type="ARBA" id="ARBA00022452"/>
    </source>
</evidence>
<dbReference type="GO" id="GO:0015562">
    <property type="term" value="F:efflux transmembrane transporter activity"/>
    <property type="evidence" value="ECO:0007669"/>
    <property type="project" value="InterPro"/>
</dbReference>
<keyword evidence="4" id="KW-0812">Transmembrane</keyword>
<evidence type="ECO:0000256" key="5">
    <source>
        <dbReference type="ARBA" id="ARBA00023136"/>
    </source>
</evidence>
<comment type="caution">
    <text evidence="7">The sequence shown here is derived from an EMBL/GenBank/DDBJ whole genome shotgun (WGS) entry which is preliminary data.</text>
</comment>
<proteinExistence type="predicted"/>
<gene>
    <name evidence="7" type="ORF">S01H4_23504</name>
</gene>
<reference evidence="7" key="1">
    <citation type="journal article" date="2014" name="Front. Microbiol.">
        <title>High frequency of phylogenetically diverse reductive dehalogenase-homologous genes in deep subseafloor sedimentary metagenomes.</title>
        <authorList>
            <person name="Kawai M."/>
            <person name="Futagami T."/>
            <person name="Toyoda A."/>
            <person name="Takaki Y."/>
            <person name="Nishi S."/>
            <person name="Hori S."/>
            <person name="Arai W."/>
            <person name="Tsubouchi T."/>
            <person name="Morono Y."/>
            <person name="Uchiyama I."/>
            <person name="Ito T."/>
            <person name="Fujiyama A."/>
            <person name="Inagaki F."/>
            <person name="Takami H."/>
        </authorList>
    </citation>
    <scope>NUCLEOTIDE SEQUENCE</scope>
    <source>
        <strain evidence="7">Expedition CK06-06</strain>
    </source>
</reference>
<accession>X1C274</accession>
<dbReference type="PANTHER" id="PTHR30026:SF20">
    <property type="entry name" value="OUTER MEMBRANE PROTEIN TOLC"/>
    <property type="match status" value="1"/>
</dbReference>
<comment type="subcellular location">
    <subcellularLocation>
        <location evidence="1">Cell outer membrane</location>
    </subcellularLocation>
</comment>
<dbReference type="AlphaFoldDB" id="X1C274"/>
<dbReference type="InterPro" id="IPR003423">
    <property type="entry name" value="OMP_efflux"/>
</dbReference>
<dbReference type="GO" id="GO:0009279">
    <property type="term" value="C:cell outer membrane"/>
    <property type="evidence" value="ECO:0007669"/>
    <property type="project" value="UniProtKB-SubCell"/>
</dbReference>
<protein>
    <recommendedName>
        <fullName evidence="8">TolC family protein</fullName>
    </recommendedName>
</protein>
<dbReference type="InterPro" id="IPR051906">
    <property type="entry name" value="TolC-like"/>
</dbReference>
<keyword evidence="3" id="KW-1134">Transmembrane beta strand</keyword>
<dbReference type="Gene3D" id="1.20.1600.10">
    <property type="entry name" value="Outer membrane efflux proteins (OEP)"/>
    <property type="match status" value="1"/>
</dbReference>
<name>X1C274_9ZZZZ</name>
<sequence length="310" mass="34711">TQNIYRGRQVQYTAQIADQKVDKMSALRDLSETDLIYYTDQLYWQTVMASEMVELANDYTSVIEELYQVVKNRTDAEIIVVNDLLLTEVQLNDARLGNIQADNQLKVSTMHLNRLIGLDVNSNTIVKSKITPGFVGQEGTDAEQKAMENRPELKAQKAEMDINSTSVNLAKSSYHPALTGSVGGGYGATSLGGGLNDSRMSVNALVSLSLPIYEFGQRKSEVAYSRINYEMTQLEYQKLEDIITLEVNSAVYNVEQSIQKVELTDNSLLKASENLKLLTNQYREGLASVIEVISAQIFWQNAYRSNIETH</sequence>